<gene>
    <name evidence="7" type="ORF">CR205_15275</name>
</gene>
<evidence type="ECO:0000256" key="5">
    <source>
        <dbReference type="ARBA" id="ARBA00023136"/>
    </source>
</evidence>
<keyword evidence="6" id="KW-1003">Cell membrane</keyword>
<feature type="transmembrane region" description="Helical" evidence="6">
    <location>
        <begin position="223"/>
        <end position="243"/>
    </location>
</feature>
<dbReference type="EMBL" id="PDOF01000003">
    <property type="protein sequence ID" value="PYZ95751.1"/>
    <property type="molecule type" value="Genomic_DNA"/>
</dbReference>
<evidence type="ECO:0000313" key="8">
    <source>
        <dbReference type="Proteomes" id="UP000248066"/>
    </source>
</evidence>
<protein>
    <recommendedName>
        <fullName evidence="6">Probable membrane transporter protein</fullName>
    </recommendedName>
</protein>
<feature type="transmembrane region" description="Helical" evidence="6">
    <location>
        <begin position="186"/>
        <end position="211"/>
    </location>
</feature>
<dbReference type="GO" id="GO:0005886">
    <property type="term" value="C:plasma membrane"/>
    <property type="evidence" value="ECO:0007669"/>
    <property type="project" value="UniProtKB-SubCell"/>
</dbReference>
<dbReference type="InterPro" id="IPR051598">
    <property type="entry name" value="TSUP/Inactive_protease-like"/>
</dbReference>
<proteinExistence type="inferred from homology"/>
<dbReference type="AlphaFoldDB" id="A0A2W0H405"/>
<reference evidence="7 8" key="1">
    <citation type="submission" date="2017-10" db="EMBL/GenBank/DDBJ databases">
        <title>Bacillus sp. nov., a halophilic bacterium isolated from a Yangshapao Lake.</title>
        <authorList>
            <person name="Wang H."/>
        </authorList>
    </citation>
    <scope>NUCLEOTIDE SEQUENCE [LARGE SCALE GENOMIC DNA]</scope>
    <source>
        <strain evidence="7 8">YSP-3</strain>
    </source>
</reference>
<keyword evidence="3 6" id="KW-0812">Transmembrane</keyword>
<organism evidence="7 8">
    <name type="scientific">Alteribacter lacisalsi</name>
    <dbReference type="NCBI Taxonomy" id="2045244"/>
    <lineage>
        <taxon>Bacteria</taxon>
        <taxon>Bacillati</taxon>
        <taxon>Bacillota</taxon>
        <taxon>Bacilli</taxon>
        <taxon>Bacillales</taxon>
        <taxon>Bacillaceae</taxon>
        <taxon>Alteribacter</taxon>
    </lineage>
</organism>
<dbReference type="Proteomes" id="UP000248066">
    <property type="component" value="Unassembled WGS sequence"/>
</dbReference>
<dbReference type="OrthoDB" id="9780109at2"/>
<feature type="transmembrane region" description="Helical" evidence="6">
    <location>
        <begin position="255"/>
        <end position="272"/>
    </location>
</feature>
<dbReference type="RefSeq" id="WP_110521028.1">
    <property type="nucleotide sequence ID" value="NZ_PDOF01000003.1"/>
</dbReference>
<dbReference type="PANTHER" id="PTHR43701:SF2">
    <property type="entry name" value="MEMBRANE TRANSPORTER PROTEIN YJNA-RELATED"/>
    <property type="match status" value="1"/>
</dbReference>
<feature type="transmembrane region" description="Helical" evidence="6">
    <location>
        <begin position="81"/>
        <end position="97"/>
    </location>
</feature>
<accession>A0A2W0H405</accession>
<feature type="transmembrane region" description="Helical" evidence="6">
    <location>
        <begin position="49"/>
        <end position="69"/>
    </location>
</feature>
<keyword evidence="5 6" id="KW-0472">Membrane</keyword>
<evidence type="ECO:0000256" key="2">
    <source>
        <dbReference type="ARBA" id="ARBA00009142"/>
    </source>
</evidence>
<comment type="similarity">
    <text evidence="2 6">Belongs to the 4-toluene sulfonate uptake permease (TSUP) (TC 2.A.102) family.</text>
</comment>
<evidence type="ECO:0000313" key="7">
    <source>
        <dbReference type="EMBL" id="PYZ95751.1"/>
    </source>
</evidence>
<dbReference type="Pfam" id="PF01925">
    <property type="entry name" value="TauE"/>
    <property type="match status" value="1"/>
</dbReference>
<evidence type="ECO:0000256" key="6">
    <source>
        <dbReference type="RuleBase" id="RU363041"/>
    </source>
</evidence>
<name>A0A2W0H405_9BACI</name>
<evidence type="ECO:0000256" key="1">
    <source>
        <dbReference type="ARBA" id="ARBA00004141"/>
    </source>
</evidence>
<comment type="subcellular location">
    <subcellularLocation>
        <location evidence="6">Cell membrane</location>
        <topology evidence="6">Multi-pass membrane protein</topology>
    </subcellularLocation>
    <subcellularLocation>
        <location evidence="1">Membrane</location>
        <topology evidence="1">Multi-pass membrane protein</topology>
    </subcellularLocation>
</comment>
<feature type="transmembrane region" description="Helical" evidence="6">
    <location>
        <begin position="103"/>
        <end position="123"/>
    </location>
</feature>
<dbReference type="PANTHER" id="PTHR43701">
    <property type="entry name" value="MEMBRANE TRANSPORTER PROTEIN MJ0441-RELATED"/>
    <property type="match status" value="1"/>
</dbReference>
<keyword evidence="8" id="KW-1185">Reference proteome</keyword>
<comment type="caution">
    <text evidence="7">The sequence shown here is derived from an EMBL/GenBank/DDBJ whole genome shotgun (WGS) entry which is preliminary data.</text>
</comment>
<keyword evidence="4 6" id="KW-1133">Transmembrane helix</keyword>
<evidence type="ECO:0000256" key="3">
    <source>
        <dbReference type="ARBA" id="ARBA00022692"/>
    </source>
</evidence>
<dbReference type="InterPro" id="IPR002781">
    <property type="entry name" value="TM_pro_TauE-like"/>
</dbReference>
<sequence length="275" mass="28998">MEWILLLFLGLIAAILGSIMGLGGGIIIVPAMMVLAGYSAILEGITPQVAVGTSLVVMIFTGLSSTLAYVKQKKVDIKSGLIFFAGSGPGALFGVWLNKDIDVSAFLIFFGGFIILVSFILMVRKYVKPIRLAKTGGVRRTYINPAGDLIEYGYQPAVGIAIAFVVGMCSGLFGIGGGSLMVPAMLLLFGFPAHIAVATSMFLVFLSALVSSVTHVALGNVDWLYAAALIPGAWFGGIIGAAVNRRLKGDTVVNFLRLFLILIGIRLIYQGVTGM</sequence>
<evidence type="ECO:0000256" key="4">
    <source>
        <dbReference type="ARBA" id="ARBA00022989"/>
    </source>
</evidence>